<gene>
    <name evidence="2" type="ORF">CEXT_539701</name>
</gene>
<feature type="compositionally biased region" description="Polar residues" evidence="1">
    <location>
        <begin position="98"/>
        <end position="110"/>
    </location>
</feature>
<evidence type="ECO:0000256" key="1">
    <source>
        <dbReference type="SAM" id="MobiDB-lite"/>
    </source>
</evidence>
<feature type="compositionally biased region" description="Basic and acidic residues" evidence="1">
    <location>
        <begin position="82"/>
        <end position="97"/>
    </location>
</feature>
<proteinExistence type="predicted"/>
<accession>A0AAV4W5C6</accession>
<sequence length="228" mass="26605">MSSIRREQEHIKEVERPYQLLLGQISSTAKVWELKLQRTSLRKQHCNFAGIDTRDQPRPLKPRHFPNNEDILDVQKSVKTENSKETECFATESHSESSFEIPSQDSSSAESTEKVKQKLTNRKKYRDAVAERSGLLQQFWSEEPQDSGQREKPSSFRDDSFLALRSDPPLLITLSDKFIFNHAKFLMNRTRYQHLPTSSLTTTQIWPSYIKRFKLLKLRCSPYVPKST</sequence>
<evidence type="ECO:0000313" key="3">
    <source>
        <dbReference type="Proteomes" id="UP001054945"/>
    </source>
</evidence>
<dbReference type="AlphaFoldDB" id="A0AAV4W5C6"/>
<evidence type="ECO:0000313" key="2">
    <source>
        <dbReference type="EMBL" id="GIY77074.1"/>
    </source>
</evidence>
<feature type="region of interest" description="Disordered" evidence="1">
    <location>
        <begin position="82"/>
        <end position="123"/>
    </location>
</feature>
<dbReference type="EMBL" id="BPLR01015575">
    <property type="protein sequence ID" value="GIY77074.1"/>
    <property type="molecule type" value="Genomic_DNA"/>
</dbReference>
<keyword evidence="3" id="KW-1185">Reference proteome</keyword>
<name>A0AAV4W5C6_CAEEX</name>
<comment type="caution">
    <text evidence="2">The sequence shown here is derived from an EMBL/GenBank/DDBJ whole genome shotgun (WGS) entry which is preliminary data.</text>
</comment>
<reference evidence="2 3" key="1">
    <citation type="submission" date="2021-06" db="EMBL/GenBank/DDBJ databases">
        <title>Caerostris extrusa draft genome.</title>
        <authorList>
            <person name="Kono N."/>
            <person name="Arakawa K."/>
        </authorList>
    </citation>
    <scope>NUCLEOTIDE SEQUENCE [LARGE SCALE GENOMIC DNA]</scope>
</reference>
<organism evidence="2 3">
    <name type="scientific">Caerostris extrusa</name>
    <name type="common">Bark spider</name>
    <name type="synonym">Caerostris bankana</name>
    <dbReference type="NCBI Taxonomy" id="172846"/>
    <lineage>
        <taxon>Eukaryota</taxon>
        <taxon>Metazoa</taxon>
        <taxon>Ecdysozoa</taxon>
        <taxon>Arthropoda</taxon>
        <taxon>Chelicerata</taxon>
        <taxon>Arachnida</taxon>
        <taxon>Araneae</taxon>
        <taxon>Araneomorphae</taxon>
        <taxon>Entelegynae</taxon>
        <taxon>Araneoidea</taxon>
        <taxon>Araneidae</taxon>
        <taxon>Caerostris</taxon>
    </lineage>
</organism>
<protein>
    <submittedName>
        <fullName evidence="2">Uncharacterized protein</fullName>
    </submittedName>
</protein>
<dbReference type="Proteomes" id="UP001054945">
    <property type="component" value="Unassembled WGS sequence"/>
</dbReference>